<dbReference type="Proteomes" id="UP001449795">
    <property type="component" value="Chromosome"/>
</dbReference>
<sequence>MWRDSEEWGPVYSGAMTDCNEAIRPVHDRMPVLLMPNEYDTWLHGSFDDLMSFQKRCFPDELIEMNRTPEPWVKRKAAGTQEALI</sequence>
<dbReference type="EMBL" id="CP152276">
    <property type="protein sequence ID" value="XAE45122.1"/>
    <property type="molecule type" value="Genomic_DNA"/>
</dbReference>
<accession>A0ABZ3DBG7</accession>
<dbReference type="InterPro" id="IPR036590">
    <property type="entry name" value="SRAP-like"/>
</dbReference>
<dbReference type="Gene3D" id="3.90.1680.10">
    <property type="entry name" value="SOS response associated peptidase-like"/>
    <property type="match status" value="1"/>
</dbReference>
<evidence type="ECO:0000313" key="1">
    <source>
        <dbReference type="EMBL" id="XAE45122.1"/>
    </source>
</evidence>
<dbReference type="RefSeq" id="WP_342630268.1">
    <property type="nucleotide sequence ID" value="NZ_CP152276.1"/>
</dbReference>
<reference evidence="1 2" key="1">
    <citation type="submission" date="2024-04" db="EMBL/GenBank/DDBJ databases">
        <title>Complete genome sequence of Nguyenibacter vanlangesis HBCM-1154, a strain capable of nitrogen fixation, IAA production, and phosphorus solubilization isolated from sugarcane soil.</title>
        <authorList>
            <person name="MY HANH P."/>
        </authorList>
    </citation>
    <scope>NUCLEOTIDE SEQUENCE [LARGE SCALE GENOMIC DNA]</scope>
    <source>
        <strain evidence="1 2">HBCM 1154</strain>
    </source>
</reference>
<evidence type="ECO:0000313" key="2">
    <source>
        <dbReference type="Proteomes" id="UP001449795"/>
    </source>
</evidence>
<dbReference type="Pfam" id="PF02586">
    <property type="entry name" value="SRAP"/>
    <property type="match status" value="1"/>
</dbReference>
<name>A0ABZ3DBG7_9PROT</name>
<dbReference type="SUPFAM" id="SSF143081">
    <property type="entry name" value="BB1717-like"/>
    <property type="match status" value="1"/>
</dbReference>
<organism evidence="1 2">
    <name type="scientific">Nguyenibacter vanlangensis</name>
    <dbReference type="NCBI Taxonomy" id="1216886"/>
    <lineage>
        <taxon>Bacteria</taxon>
        <taxon>Pseudomonadati</taxon>
        <taxon>Pseudomonadota</taxon>
        <taxon>Alphaproteobacteria</taxon>
        <taxon>Acetobacterales</taxon>
        <taxon>Acetobacteraceae</taxon>
        <taxon>Nguyenibacter</taxon>
    </lineage>
</organism>
<gene>
    <name evidence="1" type="ORF">AAC691_18425</name>
</gene>
<protein>
    <submittedName>
        <fullName evidence="1">SOS response-associated peptidase family protein</fullName>
    </submittedName>
</protein>
<proteinExistence type="predicted"/>
<keyword evidence="2" id="KW-1185">Reference proteome</keyword>
<dbReference type="InterPro" id="IPR003738">
    <property type="entry name" value="SRAP"/>
</dbReference>